<name>A0A0V1MND3_9BILA</name>
<dbReference type="AlphaFoldDB" id="A0A0V1MND3"/>
<dbReference type="PANTHER" id="PTHR45913:SF19">
    <property type="entry name" value="LOW QUALITY PROTEIN: ZINC FINGER BED DOMAIN-CONTAINING PROTEIN 5-LIKE"/>
    <property type="match status" value="1"/>
</dbReference>
<reference evidence="2 3" key="1">
    <citation type="submission" date="2015-01" db="EMBL/GenBank/DDBJ databases">
        <title>Evolution of Trichinella species and genotypes.</title>
        <authorList>
            <person name="Korhonen P.K."/>
            <person name="Edoardo P."/>
            <person name="Giuseppe L.R."/>
            <person name="Gasser R.B."/>
        </authorList>
    </citation>
    <scope>NUCLEOTIDE SEQUENCE [LARGE SCALE GENOMIC DNA]</scope>
    <source>
        <strain evidence="2">ISS1980</strain>
    </source>
</reference>
<feature type="region of interest" description="Disordered" evidence="1">
    <location>
        <begin position="42"/>
        <end position="65"/>
    </location>
</feature>
<dbReference type="EMBL" id="JYDO01000068">
    <property type="protein sequence ID" value="KRZ73106.1"/>
    <property type="molecule type" value="Genomic_DNA"/>
</dbReference>
<keyword evidence="3" id="KW-1185">Reference proteome</keyword>
<accession>A0A0V1MND3</accession>
<dbReference type="PANTHER" id="PTHR45913">
    <property type="entry name" value="EPM2A-INTERACTING PROTEIN 1"/>
    <property type="match status" value="1"/>
</dbReference>
<organism evidence="2 3">
    <name type="scientific">Trichinella papuae</name>
    <dbReference type="NCBI Taxonomy" id="268474"/>
    <lineage>
        <taxon>Eukaryota</taxon>
        <taxon>Metazoa</taxon>
        <taxon>Ecdysozoa</taxon>
        <taxon>Nematoda</taxon>
        <taxon>Enoplea</taxon>
        <taxon>Dorylaimia</taxon>
        <taxon>Trichinellida</taxon>
        <taxon>Trichinellidae</taxon>
        <taxon>Trichinella</taxon>
    </lineage>
</organism>
<dbReference type="Proteomes" id="UP000054843">
    <property type="component" value="Unassembled WGS sequence"/>
</dbReference>
<gene>
    <name evidence="2" type="primary">ZBED5</name>
    <name evidence="2" type="ORF">T10_8342</name>
</gene>
<proteinExistence type="predicted"/>
<dbReference type="OrthoDB" id="6608096at2759"/>
<evidence type="ECO:0000256" key="1">
    <source>
        <dbReference type="SAM" id="MobiDB-lite"/>
    </source>
</evidence>
<dbReference type="SUPFAM" id="SSF53098">
    <property type="entry name" value="Ribonuclease H-like"/>
    <property type="match status" value="1"/>
</dbReference>
<protein>
    <submittedName>
        <fullName evidence="2">Zinc finger BED domain-containing protein 5</fullName>
    </submittedName>
</protein>
<dbReference type="InterPro" id="IPR012337">
    <property type="entry name" value="RNaseH-like_sf"/>
</dbReference>
<evidence type="ECO:0000313" key="3">
    <source>
        <dbReference type="Proteomes" id="UP000054843"/>
    </source>
</evidence>
<comment type="caution">
    <text evidence="2">The sequence shown here is derived from an EMBL/GenBank/DDBJ whole genome shotgun (WGS) entry which is preliminary data.</text>
</comment>
<evidence type="ECO:0000313" key="2">
    <source>
        <dbReference type="EMBL" id="KRZ73106.1"/>
    </source>
</evidence>
<sequence length="673" mass="77673">MCLIERSRRSLARRAQYASALCRSLGMDEWLIRKPVKREVAEMESQEGSTAGDVNNKRKIDENEPANFQLSNRRKVIRKYDIDYLKFGFTWNGDHKDPRPLCVICYEILANESMRPNKLLRHIETKHLDLKSKPLQFFESKLKELNASQCVLSHFTNVNEKAMHASYLISLRIAQSGQPHTIGESLVLPSIKDAVGVMFGDTYLKEIELIPLSNDTVARRIEDMAKWVEDQLINRVKGSKFFSLQLDESTDIQGLSQLIVFIRFVWNSEPHEDILFCEPIIRGTSEEIFETLDTYVKSKELDWRDCVGICTDGARAMCGKNSGVVTRVLKQSPNASWTHCSIHREALVSKTISDDLKNVLNTAVKIINFIKSKPLQSRLFEKLCEEMGSCHKSLLFHSEVRWLSRGKVLTRLVELREEVAIFLKGQSDYSKVLRDEKFVIKLTYLADIFSKLNELNLYLQGMDAADIFSVHDKIRGFMKKLYLWKKNVKDRNYCCFETLATFIVEKEATLDEDLIFMIVAHLDSLKESFDYYFSEEMKFCDKNIWIVNPFQSDIVATGISTKADEELIDLSEDYSFKMSFDRKRLIQFWLSVQNTYPTLSTAALKVLLPFTTSYMCEIGFSAMIGIKTKLRNKLQLSNILRLKLTHISVDVEEVISQNRKQAHCSHTPHYASH</sequence>